<dbReference type="InterPro" id="IPR029000">
    <property type="entry name" value="Cyclophilin-like_dom_sf"/>
</dbReference>
<evidence type="ECO:0000313" key="8">
    <source>
        <dbReference type="Proteomes" id="UP001562354"/>
    </source>
</evidence>
<dbReference type="Gene3D" id="2.40.100.10">
    <property type="entry name" value="Cyclophilin-like"/>
    <property type="match status" value="1"/>
</dbReference>
<dbReference type="InterPro" id="IPR002130">
    <property type="entry name" value="Cyclophilin-type_PPIase_dom"/>
</dbReference>
<evidence type="ECO:0000256" key="1">
    <source>
        <dbReference type="ARBA" id="ARBA00000971"/>
    </source>
</evidence>
<comment type="catalytic activity">
    <reaction evidence="1">
        <text>[protein]-peptidylproline (omega=180) = [protein]-peptidylproline (omega=0)</text>
        <dbReference type="Rhea" id="RHEA:16237"/>
        <dbReference type="Rhea" id="RHEA-COMP:10747"/>
        <dbReference type="Rhea" id="RHEA-COMP:10748"/>
        <dbReference type="ChEBI" id="CHEBI:83833"/>
        <dbReference type="ChEBI" id="CHEBI:83834"/>
        <dbReference type="EC" id="5.2.1.8"/>
    </reaction>
</comment>
<name>A0ABR3P803_9PEZI</name>
<comment type="caution">
    <text evidence="7">The sequence shown here is derived from an EMBL/GenBank/DDBJ whole genome shotgun (WGS) entry which is preliminary data.</text>
</comment>
<dbReference type="PANTHER" id="PTHR11071:SF561">
    <property type="entry name" value="PEPTIDYL-PROLYL CIS-TRANS ISOMERASE D-RELATED"/>
    <property type="match status" value="1"/>
</dbReference>
<reference evidence="7 8" key="1">
    <citation type="submission" date="2024-07" db="EMBL/GenBank/DDBJ databases">
        <title>Draft sequence of the Neodothiora populina.</title>
        <authorList>
            <person name="Drown D.D."/>
            <person name="Schuette U.S."/>
            <person name="Buechlein A.B."/>
            <person name="Rusch D.R."/>
            <person name="Winton L.W."/>
            <person name="Adams G.A."/>
        </authorList>
    </citation>
    <scope>NUCLEOTIDE SEQUENCE [LARGE SCALE GENOMIC DNA]</scope>
    <source>
        <strain evidence="7 8">CPC 39397</strain>
    </source>
</reference>
<evidence type="ECO:0000259" key="6">
    <source>
        <dbReference type="PROSITE" id="PS50072"/>
    </source>
</evidence>
<keyword evidence="3" id="KW-0697">Rotamase</keyword>
<dbReference type="RefSeq" id="XP_069198473.1">
    <property type="nucleotide sequence ID" value="XM_069341967.1"/>
</dbReference>
<dbReference type="PRINTS" id="PR00153">
    <property type="entry name" value="CSAPPISMRASE"/>
</dbReference>
<dbReference type="PANTHER" id="PTHR11071">
    <property type="entry name" value="PEPTIDYL-PROLYL CIS-TRANS ISOMERASE"/>
    <property type="match status" value="1"/>
</dbReference>
<dbReference type="EC" id="5.2.1.8" evidence="2"/>
<feature type="compositionally biased region" description="Gly residues" evidence="5">
    <location>
        <begin position="370"/>
        <end position="384"/>
    </location>
</feature>
<feature type="compositionally biased region" description="Basic and acidic residues" evidence="5">
    <location>
        <begin position="336"/>
        <end position="367"/>
    </location>
</feature>
<feature type="compositionally biased region" description="Basic and acidic residues" evidence="5">
    <location>
        <begin position="188"/>
        <end position="199"/>
    </location>
</feature>
<dbReference type="EMBL" id="JBFMKM010000012">
    <property type="protein sequence ID" value="KAL1302197.1"/>
    <property type="molecule type" value="Genomic_DNA"/>
</dbReference>
<feature type="domain" description="PPIase cyclophilin-type" evidence="6">
    <location>
        <begin position="10"/>
        <end position="171"/>
    </location>
</feature>
<evidence type="ECO:0000256" key="5">
    <source>
        <dbReference type="SAM" id="MobiDB-lite"/>
    </source>
</evidence>
<dbReference type="PROSITE" id="PS50072">
    <property type="entry name" value="CSA_PPIASE_2"/>
    <property type="match status" value="1"/>
</dbReference>
<protein>
    <recommendedName>
        <fullName evidence="2">peptidylprolyl isomerase</fullName>
        <ecNumber evidence="2">5.2.1.8</ecNumber>
    </recommendedName>
</protein>
<gene>
    <name evidence="7" type="ORF">AAFC00_002626</name>
</gene>
<organism evidence="7 8">
    <name type="scientific">Neodothiora populina</name>
    <dbReference type="NCBI Taxonomy" id="2781224"/>
    <lineage>
        <taxon>Eukaryota</taxon>
        <taxon>Fungi</taxon>
        <taxon>Dikarya</taxon>
        <taxon>Ascomycota</taxon>
        <taxon>Pezizomycotina</taxon>
        <taxon>Dothideomycetes</taxon>
        <taxon>Dothideomycetidae</taxon>
        <taxon>Dothideales</taxon>
        <taxon>Dothioraceae</taxon>
        <taxon>Neodothiora</taxon>
    </lineage>
</organism>
<feature type="region of interest" description="Disordered" evidence="5">
    <location>
        <begin position="175"/>
        <end position="405"/>
    </location>
</feature>
<feature type="compositionally biased region" description="Basic and acidic residues" evidence="5">
    <location>
        <begin position="229"/>
        <end position="252"/>
    </location>
</feature>
<dbReference type="Proteomes" id="UP001562354">
    <property type="component" value="Unassembled WGS sequence"/>
</dbReference>
<feature type="compositionally biased region" description="Basic and acidic residues" evidence="5">
    <location>
        <begin position="298"/>
        <end position="318"/>
    </location>
</feature>
<dbReference type="Pfam" id="PF00160">
    <property type="entry name" value="Pro_isomerase"/>
    <property type="match status" value="1"/>
</dbReference>
<sequence>MTAVIRPRVFLDVTIGTEPAGRLTIELFTDKTPKTCENFRQLCTSSDPAASYAASPFHRIIDEFMIQGGDITAGNGTGGKSIYNDGGEFADENLEWRQLDATGLVCMANRGRDTNSSQFFITLEPCPHLNGKHTVFGNLVGGHDVLQRMAKVKVNDDDKPFEPVLVARCGELERKRKPPAINSGSPEKVADRGRKRSDGSSHSPVRKTNGSPRTSDKRKRRQSDNQIDENLRGRPRARSDDESDANTHRDSRSPATIHRRRRSPSPSRVPPDVGGQNNSDNAEADYERRRRRSLPNQYHDEQRRRGSETRDREHSRSRSRDRRSYRRSGQNAWNEPRNHDRRDGTRGGEQRHKGYARRQQDRYRPSMEGRLGGGSSGEGAGGDNESGIKFKGRGSMKYREPDRKW</sequence>
<dbReference type="InterPro" id="IPR020892">
    <property type="entry name" value="Cyclophilin-type_PPIase_CS"/>
</dbReference>
<proteinExistence type="predicted"/>
<dbReference type="SUPFAM" id="SSF50891">
    <property type="entry name" value="Cyclophilin-like"/>
    <property type="match status" value="1"/>
</dbReference>
<feature type="compositionally biased region" description="Polar residues" evidence="5">
    <location>
        <begin position="200"/>
        <end position="213"/>
    </location>
</feature>
<dbReference type="GeneID" id="95976328"/>
<accession>A0ABR3P803</accession>
<evidence type="ECO:0000256" key="3">
    <source>
        <dbReference type="ARBA" id="ARBA00023110"/>
    </source>
</evidence>
<dbReference type="PROSITE" id="PS00170">
    <property type="entry name" value="CSA_PPIASE_1"/>
    <property type="match status" value="1"/>
</dbReference>
<evidence type="ECO:0000256" key="4">
    <source>
        <dbReference type="ARBA" id="ARBA00023235"/>
    </source>
</evidence>
<evidence type="ECO:0000313" key="7">
    <source>
        <dbReference type="EMBL" id="KAL1302197.1"/>
    </source>
</evidence>
<keyword evidence="8" id="KW-1185">Reference proteome</keyword>
<keyword evidence="4" id="KW-0413">Isomerase</keyword>
<evidence type="ECO:0000256" key="2">
    <source>
        <dbReference type="ARBA" id="ARBA00013194"/>
    </source>
</evidence>